<keyword evidence="1" id="KW-0732">Signal</keyword>
<dbReference type="EMBL" id="PIPM01000018">
    <property type="protein sequence ID" value="RUO27864.1"/>
    <property type="molecule type" value="Genomic_DNA"/>
</dbReference>
<dbReference type="InterPro" id="IPR038636">
    <property type="entry name" value="Wzi_sf"/>
</dbReference>
<accession>A0A432WBC0</accession>
<comment type="caution">
    <text evidence="2">The sequence shown here is derived from an EMBL/GenBank/DDBJ whole genome shotgun (WGS) entry which is preliminary data.</text>
</comment>
<gene>
    <name evidence="2" type="ORF">CWE11_11190</name>
</gene>
<name>A0A432WBC0_9GAMM</name>
<dbReference type="OrthoDB" id="101884at2"/>
<proteinExistence type="predicted"/>
<evidence type="ECO:0000313" key="2">
    <source>
        <dbReference type="EMBL" id="RUO27864.1"/>
    </source>
</evidence>
<feature type="signal peptide" evidence="1">
    <location>
        <begin position="1"/>
        <end position="26"/>
    </location>
</feature>
<dbReference type="Gene3D" id="2.40.160.130">
    <property type="entry name" value="Capsule assembly protein Wzi"/>
    <property type="match status" value="1"/>
</dbReference>
<dbReference type="Proteomes" id="UP000288405">
    <property type="component" value="Unassembled WGS sequence"/>
</dbReference>
<dbReference type="RefSeq" id="WP_126777715.1">
    <property type="nucleotide sequence ID" value="NZ_PIPM01000018.1"/>
</dbReference>
<reference evidence="2 3" key="1">
    <citation type="journal article" date="2011" name="Front. Microbiol.">
        <title>Genomic signatures of strain selection and enhancement in Bacillus atrophaeus var. globigii, a historical biowarfare simulant.</title>
        <authorList>
            <person name="Gibbons H.S."/>
            <person name="Broomall S.M."/>
            <person name="McNew L.A."/>
            <person name="Daligault H."/>
            <person name="Chapman C."/>
            <person name="Bruce D."/>
            <person name="Karavis M."/>
            <person name="Krepps M."/>
            <person name="McGregor P.A."/>
            <person name="Hong C."/>
            <person name="Park K.H."/>
            <person name="Akmal A."/>
            <person name="Feldman A."/>
            <person name="Lin J.S."/>
            <person name="Chang W.E."/>
            <person name="Higgs B.W."/>
            <person name="Demirev P."/>
            <person name="Lindquist J."/>
            <person name="Liem A."/>
            <person name="Fochler E."/>
            <person name="Read T.D."/>
            <person name="Tapia R."/>
            <person name="Johnson S."/>
            <person name="Bishop-Lilly K.A."/>
            <person name="Detter C."/>
            <person name="Han C."/>
            <person name="Sozhamannan S."/>
            <person name="Rosenzweig C.N."/>
            <person name="Skowronski E.W."/>
        </authorList>
    </citation>
    <scope>NUCLEOTIDE SEQUENCE [LARGE SCALE GENOMIC DNA]</scope>
    <source>
        <strain evidence="2 3">GYP-17</strain>
    </source>
</reference>
<organism evidence="2 3">
    <name type="scientific">Aliidiomarina sanyensis</name>
    <dbReference type="NCBI Taxonomy" id="1249555"/>
    <lineage>
        <taxon>Bacteria</taxon>
        <taxon>Pseudomonadati</taxon>
        <taxon>Pseudomonadota</taxon>
        <taxon>Gammaproteobacteria</taxon>
        <taxon>Alteromonadales</taxon>
        <taxon>Idiomarinaceae</taxon>
        <taxon>Aliidiomarina</taxon>
    </lineage>
</organism>
<evidence type="ECO:0008006" key="4">
    <source>
        <dbReference type="Google" id="ProtNLM"/>
    </source>
</evidence>
<dbReference type="AlphaFoldDB" id="A0A432WBC0"/>
<keyword evidence="3" id="KW-1185">Reference proteome</keyword>
<sequence length="483" mass="53940">MQLKTSLFVLCLGLLAPNLFHSAAYATPWADAEDTKLRHHLQILADAGLIQFSSTTYPLLWGAFLENLSQTDPRQLEPRSQEAYHYVMAVLDFHQSGGYTGGRISGQSELGAERGFGQDLAEKAALTLTRDFKSDHSAFRLQTSFRRSREALPGRARDPESISFVGSYAATIVSHDVLGSWVLSADQLTTWWSPSYENDGMHTRSEQPLQALRLTRAGAAPFDVAGLRWFGPWSATAYVGRSARSLGIDGNQGMFRNGVLSNGSQRTALGTNTEMTSVDSESFRREEAFGARLTVNPLPYIELGARFTGAHLERTQKNAALDARVTVFSGPAASLSVYGEVISHRSDLDETFHTIGADVQFSSGLFSWFSGQPQSAARVFVERLEHVDREGMAIGFWQFTPAGYGLDVRVREYERNAWAGVRIPQRDYHRRQQFDLSVYIPLSNSRVVTGVNYWRDTPNQSGLTNQGQRDNTFNIFLDWEVRW</sequence>
<evidence type="ECO:0000256" key="1">
    <source>
        <dbReference type="SAM" id="SignalP"/>
    </source>
</evidence>
<feature type="chain" id="PRO_5019067615" description="Capsule assembly Wzi family protein" evidence="1">
    <location>
        <begin position="27"/>
        <end position="483"/>
    </location>
</feature>
<evidence type="ECO:0000313" key="3">
    <source>
        <dbReference type="Proteomes" id="UP000288405"/>
    </source>
</evidence>
<protein>
    <recommendedName>
        <fullName evidence="4">Capsule assembly Wzi family protein</fullName>
    </recommendedName>
</protein>